<dbReference type="Proteomes" id="UP000071641">
    <property type="component" value="Unassembled WGS sequence"/>
</dbReference>
<feature type="transmembrane region" description="Helical" evidence="6">
    <location>
        <begin position="342"/>
        <end position="364"/>
    </location>
</feature>
<evidence type="ECO:0000313" key="8">
    <source>
        <dbReference type="EMBL" id="CZF80187.1"/>
    </source>
</evidence>
<sequence length="374" mass="42272">MTTTTQSESASSIGSQSARDDIDLRDLILALWRGKVIIAMFVMVSFLTSVIYAFNAQQWWSSKAIVTLPNVTSIISFASTAKQYQSAFDIYKVNGDVESGEEIDDLLELEKIYERFIRIFNSKENKLEFLRESSLVKKEFKTLGIDVDSEDVFDTKINSWGAGISAKALDKNDENSYTLSFQATSPEVSFDLLVKYINYTNEKVSSLLYRDLKSLLRIKRNELDKKLLAREEVARNTLSLEILKSQYAYEISKKSGIEKPIQILSNDEIFAIDLGAEVLSKKIVILKSVDDLTVIDPSLSVLENKIKTLDEPIEKTEEISSFNYLEKPIRPLNRDEPNRIRIALLSSILGLVLGIGTVLTRYSIKLASSREKCV</sequence>
<organism evidence="8 9">
    <name type="scientific">Grimontia celer</name>
    <dbReference type="NCBI Taxonomy" id="1796497"/>
    <lineage>
        <taxon>Bacteria</taxon>
        <taxon>Pseudomonadati</taxon>
        <taxon>Pseudomonadota</taxon>
        <taxon>Gammaproteobacteria</taxon>
        <taxon>Vibrionales</taxon>
        <taxon>Vibrionaceae</taxon>
        <taxon>Grimontia</taxon>
    </lineage>
</organism>
<evidence type="ECO:0000256" key="2">
    <source>
        <dbReference type="ARBA" id="ARBA00022475"/>
    </source>
</evidence>
<dbReference type="InterPro" id="IPR003856">
    <property type="entry name" value="LPS_length_determ_N"/>
</dbReference>
<keyword evidence="2" id="KW-1003">Cell membrane</keyword>
<dbReference type="SUPFAM" id="SSF160355">
    <property type="entry name" value="Bacterial polysaccharide co-polymerase-like"/>
    <property type="match status" value="1"/>
</dbReference>
<dbReference type="EMBL" id="FIZX01000001">
    <property type="protein sequence ID" value="CZF80187.1"/>
    <property type="molecule type" value="Genomic_DNA"/>
</dbReference>
<evidence type="ECO:0000259" key="7">
    <source>
        <dbReference type="Pfam" id="PF02706"/>
    </source>
</evidence>
<dbReference type="AlphaFoldDB" id="A0A128F067"/>
<evidence type="ECO:0000256" key="5">
    <source>
        <dbReference type="ARBA" id="ARBA00023136"/>
    </source>
</evidence>
<evidence type="ECO:0000256" key="1">
    <source>
        <dbReference type="ARBA" id="ARBA00004651"/>
    </source>
</evidence>
<protein>
    <submittedName>
        <fullName evidence="8">Ferric enterobactin transport protein FepE</fullName>
    </submittedName>
</protein>
<dbReference type="Gene3D" id="3.30.1890.10">
    <property type="entry name" value="FepE-like"/>
    <property type="match status" value="1"/>
</dbReference>
<dbReference type="PANTHER" id="PTHR32309:SF13">
    <property type="entry name" value="FERRIC ENTEROBACTIN TRANSPORT PROTEIN FEPE"/>
    <property type="match status" value="1"/>
</dbReference>
<dbReference type="GO" id="GO:0005886">
    <property type="term" value="C:plasma membrane"/>
    <property type="evidence" value="ECO:0007669"/>
    <property type="project" value="UniProtKB-SubCell"/>
</dbReference>
<dbReference type="Pfam" id="PF02706">
    <property type="entry name" value="Wzz"/>
    <property type="match status" value="1"/>
</dbReference>
<dbReference type="RefSeq" id="WP_062662934.1">
    <property type="nucleotide sequence ID" value="NZ_FIZX01000001.1"/>
</dbReference>
<keyword evidence="9" id="KW-1185">Reference proteome</keyword>
<keyword evidence="4 6" id="KW-1133">Transmembrane helix</keyword>
<evidence type="ECO:0000256" key="4">
    <source>
        <dbReference type="ARBA" id="ARBA00022989"/>
    </source>
</evidence>
<proteinExistence type="predicted"/>
<accession>A0A128F067</accession>
<reference evidence="9" key="1">
    <citation type="submission" date="2016-02" db="EMBL/GenBank/DDBJ databases">
        <authorList>
            <person name="Rodrigo-Torres Lidia"/>
            <person name="Arahal R.David."/>
        </authorList>
    </citation>
    <scope>NUCLEOTIDE SEQUENCE [LARGE SCALE GENOMIC DNA]</scope>
    <source>
        <strain evidence="9">CECT 9029</strain>
    </source>
</reference>
<evidence type="ECO:0000313" key="9">
    <source>
        <dbReference type="Proteomes" id="UP000071641"/>
    </source>
</evidence>
<evidence type="ECO:0000256" key="6">
    <source>
        <dbReference type="SAM" id="Phobius"/>
    </source>
</evidence>
<feature type="domain" description="Polysaccharide chain length determinant N-terminal" evidence="7">
    <location>
        <begin position="20"/>
        <end position="132"/>
    </location>
</feature>
<name>A0A128F067_9GAMM</name>
<gene>
    <name evidence="8" type="primary">fepE</name>
    <name evidence="8" type="ORF">GCE9029_01911</name>
</gene>
<dbReference type="InterPro" id="IPR050445">
    <property type="entry name" value="Bact_polysacc_biosynth/exp"/>
</dbReference>
<dbReference type="PANTHER" id="PTHR32309">
    <property type="entry name" value="TYROSINE-PROTEIN KINASE"/>
    <property type="match status" value="1"/>
</dbReference>
<comment type="subcellular location">
    <subcellularLocation>
        <location evidence="1">Cell membrane</location>
        <topology evidence="1">Multi-pass membrane protein</topology>
    </subcellularLocation>
</comment>
<dbReference type="STRING" id="1796497.GCE9029_01911"/>
<evidence type="ECO:0000256" key="3">
    <source>
        <dbReference type="ARBA" id="ARBA00022692"/>
    </source>
</evidence>
<keyword evidence="5 6" id="KW-0472">Membrane</keyword>
<dbReference type="Gene3D" id="1.10.287.210">
    <property type="match status" value="1"/>
</dbReference>
<keyword evidence="3 6" id="KW-0812">Transmembrane</keyword>
<feature type="transmembrane region" description="Helical" evidence="6">
    <location>
        <begin position="36"/>
        <end position="54"/>
    </location>
</feature>
<dbReference type="GO" id="GO:0004713">
    <property type="term" value="F:protein tyrosine kinase activity"/>
    <property type="evidence" value="ECO:0007669"/>
    <property type="project" value="TreeGrafter"/>
</dbReference>